<dbReference type="Proteomes" id="UP000267029">
    <property type="component" value="Unassembled WGS sequence"/>
</dbReference>
<dbReference type="OrthoDB" id="5984406at2759"/>
<feature type="compositionally biased region" description="Polar residues" evidence="1">
    <location>
        <begin position="31"/>
        <end position="53"/>
    </location>
</feature>
<evidence type="ECO:0000259" key="2">
    <source>
        <dbReference type="Pfam" id="PF14949"/>
    </source>
</evidence>
<dbReference type="EMBL" id="UXSR01000048">
    <property type="protein sequence ID" value="VDD74530.1"/>
    <property type="molecule type" value="Genomic_DNA"/>
</dbReference>
<evidence type="ECO:0000313" key="3">
    <source>
        <dbReference type="EMBL" id="VDD74530.1"/>
    </source>
</evidence>
<dbReference type="InterPro" id="IPR029264">
    <property type="entry name" value="ARF7EP_C"/>
</dbReference>
<keyword evidence="4" id="KW-1185">Reference proteome</keyword>
<dbReference type="PANTHER" id="PTHR46536">
    <property type="entry name" value="ARL14 EFFECTOR PROTEIN"/>
    <property type="match status" value="1"/>
</dbReference>
<sequence>MQIYNVLTSSQFEKHCSEPAVGASTLPVVAETSSSGDTAPTLSRDNSCASLSTGGKRKQVSRKSTAPLPSHHATAVANELGRLKFINPGKQNENLTIDWDHGSLTRGFKRQLTQHTKISDPRFGGLSSSSAATELGRLRFSNPGRQNTDLEPINWTQAGVYMTRGHRRQMVLHAQLCDAKSSDPPIYDSRGLLLPNMVDRCDCMRPGCAGCFLPCRRCHTTKCGPLCRITRNFHYEQVSLQSVVHSVLWLNRLAPF</sequence>
<evidence type="ECO:0000256" key="1">
    <source>
        <dbReference type="SAM" id="MobiDB-lite"/>
    </source>
</evidence>
<feature type="region of interest" description="Disordered" evidence="1">
    <location>
        <begin position="31"/>
        <end position="72"/>
    </location>
</feature>
<proteinExistence type="predicted"/>
<feature type="domain" description="ARF7 effector protein C-terminal" evidence="2">
    <location>
        <begin position="134"/>
        <end position="239"/>
    </location>
</feature>
<dbReference type="AlphaFoldDB" id="A0A3P6H1M0"/>
<protein>
    <recommendedName>
        <fullName evidence="2">ARF7 effector protein C-terminal domain-containing protein</fullName>
    </recommendedName>
</protein>
<organism evidence="3 4">
    <name type="scientific">Mesocestoides corti</name>
    <name type="common">Flatworm</name>
    <dbReference type="NCBI Taxonomy" id="53468"/>
    <lineage>
        <taxon>Eukaryota</taxon>
        <taxon>Metazoa</taxon>
        <taxon>Spiralia</taxon>
        <taxon>Lophotrochozoa</taxon>
        <taxon>Platyhelminthes</taxon>
        <taxon>Cestoda</taxon>
        <taxon>Eucestoda</taxon>
        <taxon>Cyclophyllidea</taxon>
        <taxon>Mesocestoididae</taxon>
        <taxon>Mesocestoides</taxon>
    </lineage>
</organism>
<name>A0A3P6H1M0_MESCO</name>
<gene>
    <name evidence="3" type="ORF">MCOS_LOCUS533</name>
</gene>
<dbReference type="PANTHER" id="PTHR46536:SF1">
    <property type="entry name" value="ARL14 EFFECTOR PROTEIN"/>
    <property type="match status" value="1"/>
</dbReference>
<accession>A0A3P6H1M0</accession>
<evidence type="ECO:0000313" key="4">
    <source>
        <dbReference type="Proteomes" id="UP000267029"/>
    </source>
</evidence>
<reference evidence="3 4" key="1">
    <citation type="submission" date="2018-10" db="EMBL/GenBank/DDBJ databases">
        <authorList>
            <consortium name="Pathogen Informatics"/>
        </authorList>
    </citation>
    <scope>NUCLEOTIDE SEQUENCE [LARGE SCALE GENOMIC DNA]</scope>
</reference>
<dbReference type="STRING" id="53468.A0A3P6H1M0"/>
<dbReference type="Pfam" id="PF14949">
    <property type="entry name" value="ARF7EP_C"/>
    <property type="match status" value="1"/>
</dbReference>